<gene>
    <name evidence="5" type="ORF">RN001_014536</name>
</gene>
<dbReference type="GO" id="GO:0005737">
    <property type="term" value="C:cytoplasm"/>
    <property type="evidence" value="ECO:0007669"/>
    <property type="project" value="TreeGrafter"/>
</dbReference>
<feature type="domain" description="Caspase family p10" evidence="3">
    <location>
        <begin position="163"/>
        <end position="253"/>
    </location>
</feature>
<dbReference type="SUPFAM" id="SSF52129">
    <property type="entry name" value="Caspase-like"/>
    <property type="match status" value="1"/>
</dbReference>
<dbReference type="GO" id="GO:0006915">
    <property type="term" value="P:apoptotic process"/>
    <property type="evidence" value="ECO:0007669"/>
    <property type="project" value="TreeGrafter"/>
</dbReference>
<dbReference type="SMART" id="SM00115">
    <property type="entry name" value="CASc"/>
    <property type="match status" value="1"/>
</dbReference>
<evidence type="ECO:0000256" key="1">
    <source>
        <dbReference type="ARBA" id="ARBA00010134"/>
    </source>
</evidence>
<dbReference type="PROSITE" id="PS50207">
    <property type="entry name" value="CASPASE_P10"/>
    <property type="match status" value="1"/>
</dbReference>
<dbReference type="Proteomes" id="UP001353858">
    <property type="component" value="Unassembled WGS sequence"/>
</dbReference>
<dbReference type="PANTHER" id="PTHR10454">
    <property type="entry name" value="CASPASE"/>
    <property type="match status" value="1"/>
</dbReference>
<dbReference type="Gene3D" id="3.40.50.1460">
    <property type="match status" value="1"/>
</dbReference>
<dbReference type="InterPro" id="IPR001309">
    <property type="entry name" value="Pept_C14_p20"/>
</dbReference>
<dbReference type="GO" id="GO:0043525">
    <property type="term" value="P:positive regulation of neuron apoptotic process"/>
    <property type="evidence" value="ECO:0007669"/>
    <property type="project" value="TreeGrafter"/>
</dbReference>
<dbReference type="PANTHER" id="PTHR10454:SF232">
    <property type="entry name" value="AT03047P-RELATED"/>
    <property type="match status" value="1"/>
</dbReference>
<feature type="domain" description="Caspase family p20" evidence="4">
    <location>
        <begin position="29"/>
        <end position="145"/>
    </location>
</feature>
<evidence type="ECO:0000259" key="4">
    <source>
        <dbReference type="PROSITE" id="PS50208"/>
    </source>
</evidence>
<dbReference type="PRINTS" id="PR00376">
    <property type="entry name" value="IL1BCENZYME"/>
</dbReference>
<dbReference type="InterPro" id="IPR015917">
    <property type="entry name" value="Pept_C14A"/>
</dbReference>
<dbReference type="InterPro" id="IPR002138">
    <property type="entry name" value="Pept_C14_p10"/>
</dbReference>
<dbReference type="InterPro" id="IPR011600">
    <property type="entry name" value="Pept_C14_caspase"/>
</dbReference>
<comment type="caution">
    <text evidence="5">The sequence shown here is derived from an EMBL/GenBank/DDBJ whole genome shotgun (WGS) entry which is preliminary data.</text>
</comment>
<sequence>MESSNQNAKYTDFNQRHSLEDYYPMTKNKLGKVYVFNQISSYIGGGQPRIGHIKDGKDIEETFQNLKFDVIKYEDLTYKDILEKLSNIAKMDYSEYGCLIFFVLTHGKGSKIFALDVAYYPDVYWKTLDENVTLLDKPKLIFLQSPHDEADYARAIPPRSVPTSYSIPEIPDVLFMYSCFNMFISWRSHVTGSSFIQCICKEIKQHAENTDILTILTFINRSMSLDFTKSLPAADGRRKMCTIVNTLNKVLYFGCKNK</sequence>
<evidence type="ECO:0000313" key="5">
    <source>
        <dbReference type="EMBL" id="KAK4872507.1"/>
    </source>
</evidence>
<dbReference type="PROSITE" id="PS50208">
    <property type="entry name" value="CASPASE_P20"/>
    <property type="match status" value="1"/>
</dbReference>
<evidence type="ECO:0000259" key="3">
    <source>
        <dbReference type="PROSITE" id="PS50207"/>
    </source>
</evidence>
<name>A0AAN7SBH5_9COLE</name>
<proteinExistence type="inferred from homology"/>
<dbReference type="InterPro" id="IPR002398">
    <property type="entry name" value="Pept_C14"/>
</dbReference>
<dbReference type="Pfam" id="PF00656">
    <property type="entry name" value="Peptidase_C14"/>
    <property type="match status" value="1"/>
</dbReference>
<reference evidence="6" key="1">
    <citation type="submission" date="2023-01" db="EMBL/GenBank/DDBJ databases">
        <title>Key to firefly adult light organ development and bioluminescence: homeobox transcription factors regulate luciferase expression and transportation to peroxisome.</title>
        <authorList>
            <person name="Fu X."/>
        </authorList>
    </citation>
    <scope>NUCLEOTIDE SEQUENCE [LARGE SCALE GENOMIC DNA]</scope>
</reference>
<dbReference type="AlphaFoldDB" id="A0AAN7SBH5"/>
<organism evidence="5 6">
    <name type="scientific">Aquatica leii</name>
    <dbReference type="NCBI Taxonomy" id="1421715"/>
    <lineage>
        <taxon>Eukaryota</taxon>
        <taxon>Metazoa</taxon>
        <taxon>Ecdysozoa</taxon>
        <taxon>Arthropoda</taxon>
        <taxon>Hexapoda</taxon>
        <taxon>Insecta</taxon>
        <taxon>Pterygota</taxon>
        <taxon>Neoptera</taxon>
        <taxon>Endopterygota</taxon>
        <taxon>Coleoptera</taxon>
        <taxon>Polyphaga</taxon>
        <taxon>Elateriformia</taxon>
        <taxon>Elateroidea</taxon>
        <taxon>Lampyridae</taxon>
        <taxon>Luciolinae</taxon>
        <taxon>Aquatica</taxon>
    </lineage>
</organism>
<dbReference type="GO" id="GO:0006508">
    <property type="term" value="P:proteolysis"/>
    <property type="evidence" value="ECO:0007669"/>
    <property type="project" value="InterPro"/>
</dbReference>
<evidence type="ECO:0000256" key="2">
    <source>
        <dbReference type="RuleBase" id="RU003971"/>
    </source>
</evidence>
<accession>A0AAN7SBH5</accession>
<dbReference type="EMBL" id="JARPUR010000007">
    <property type="protein sequence ID" value="KAK4872507.1"/>
    <property type="molecule type" value="Genomic_DNA"/>
</dbReference>
<protein>
    <submittedName>
        <fullName evidence="5">Uncharacterized protein</fullName>
    </submittedName>
</protein>
<evidence type="ECO:0000313" key="6">
    <source>
        <dbReference type="Proteomes" id="UP001353858"/>
    </source>
</evidence>
<comment type="similarity">
    <text evidence="1 2">Belongs to the peptidase C14A family.</text>
</comment>
<dbReference type="GO" id="GO:0004197">
    <property type="term" value="F:cysteine-type endopeptidase activity"/>
    <property type="evidence" value="ECO:0007669"/>
    <property type="project" value="InterPro"/>
</dbReference>
<keyword evidence="6" id="KW-1185">Reference proteome</keyword>
<dbReference type="InterPro" id="IPR029030">
    <property type="entry name" value="Caspase-like_dom_sf"/>
</dbReference>